<name>A0A857J5C4_9BURK</name>
<evidence type="ECO:0000259" key="1">
    <source>
        <dbReference type="PROSITE" id="PS51832"/>
    </source>
</evidence>
<dbReference type="InterPro" id="IPR037522">
    <property type="entry name" value="HD_GYP_dom"/>
</dbReference>
<dbReference type="EMBL" id="CP047650">
    <property type="protein sequence ID" value="QHI98413.1"/>
    <property type="molecule type" value="Genomic_DNA"/>
</dbReference>
<dbReference type="SUPFAM" id="SSF109604">
    <property type="entry name" value="HD-domain/PDEase-like"/>
    <property type="match status" value="1"/>
</dbReference>
<dbReference type="PROSITE" id="PS51832">
    <property type="entry name" value="HD_GYP"/>
    <property type="match status" value="1"/>
</dbReference>
<evidence type="ECO:0000313" key="3">
    <source>
        <dbReference type="Proteomes" id="UP000464787"/>
    </source>
</evidence>
<dbReference type="PANTHER" id="PTHR43155:SF2">
    <property type="entry name" value="CYCLIC DI-GMP PHOSPHODIESTERASE PA4108"/>
    <property type="match status" value="1"/>
</dbReference>
<dbReference type="PANTHER" id="PTHR43155">
    <property type="entry name" value="CYCLIC DI-GMP PHOSPHODIESTERASE PA4108-RELATED"/>
    <property type="match status" value="1"/>
</dbReference>
<dbReference type="AlphaFoldDB" id="A0A857J5C4"/>
<dbReference type="InterPro" id="IPR003607">
    <property type="entry name" value="HD/PDEase_dom"/>
</dbReference>
<keyword evidence="3" id="KW-1185">Reference proteome</keyword>
<reference evidence="2 3" key="1">
    <citation type="submission" date="2020-01" db="EMBL/GenBank/DDBJ databases">
        <title>Genome sequencing of strain KACC 21265.</title>
        <authorList>
            <person name="Heo J."/>
            <person name="Kim S.-J."/>
            <person name="Kim J.-S."/>
            <person name="Hong S.-B."/>
            <person name="Kwon S.-W."/>
        </authorList>
    </citation>
    <scope>NUCLEOTIDE SEQUENCE [LARGE SCALE GENOMIC DNA]</scope>
    <source>
        <strain evidence="2 3">KACC 21265</strain>
    </source>
</reference>
<dbReference type="KEGG" id="xyk:GT347_10650"/>
<gene>
    <name evidence="2" type="ORF">GT347_10650</name>
</gene>
<dbReference type="RefSeq" id="WP_160551930.1">
    <property type="nucleotide sequence ID" value="NZ_CP047650.1"/>
</dbReference>
<dbReference type="CDD" id="cd00077">
    <property type="entry name" value="HDc"/>
    <property type="match status" value="1"/>
</dbReference>
<dbReference type="Pfam" id="PF13487">
    <property type="entry name" value="HD_5"/>
    <property type="match status" value="1"/>
</dbReference>
<proteinExistence type="predicted"/>
<dbReference type="GO" id="GO:0008081">
    <property type="term" value="F:phosphoric diester hydrolase activity"/>
    <property type="evidence" value="ECO:0007669"/>
    <property type="project" value="UniProtKB-ARBA"/>
</dbReference>
<dbReference type="Proteomes" id="UP000464787">
    <property type="component" value="Chromosome"/>
</dbReference>
<evidence type="ECO:0000313" key="2">
    <source>
        <dbReference type="EMBL" id="QHI98413.1"/>
    </source>
</evidence>
<dbReference type="Gene3D" id="1.10.3210.10">
    <property type="entry name" value="Hypothetical protein af1432"/>
    <property type="match status" value="1"/>
</dbReference>
<sequence length="442" mass="47376">MSDLDLPEVPAEALEPVDDTHYRQAFGALCEDKVVSASTTIYAANGTKLIEKGSRIDRELYARLVQHKLRDPIDQQIGVEGMVSADSLLALAEELIATHPVPRLLAAALGQREPLLQPLREVPLPGPIALKLTLMRDRYAGLLQHAMAGALVALFLADRLGLPAADRAQLATAALLRDIGMLHMDPSWLLPQRRLSAAERRHLHAHPITSMLLIRTQGGYAPEVATAVFEHHERLDGSGYPRGARGEKISAPGQILLLAELVSALGEKFGDASPHRLGLVLRLNRRALPLALVAQLLPALQGEPLPTAARVEAASQKFAVIASAFERWTELQAGVERSQLTGPAHALLNARLAGLRQSLIEAGGAPEEPHLLLAHAAGDELHIADALALGREALWQLDTICGDVLQRWPRLAETDGAESPAESAVAQWCDATGGMLAGLAEA</sequence>
<feature type="domain" description="HD-GYP" evidence="1">
    <location>
        <begin position="120"/>
        <end position="316"/>
    </location>
</feature>
<accession>A0A857J5C4</accession>
<protein>
    <submittedName>
        <fullName evidence="2">HD domain-containing protein</fullName>
    </submittedName>
</protein>
<organism evidence="2 3">
    <name type="scientific">Xylophilus rhododendri</name>
    <dbReference type="NCBI Taxonomy" id="2697032"/>
    <lineage>
        <taxon>Bacteria</taxon>
        <taxon>Pseudomonadati</taxon>
        <taxon>Pseudomonadota</taxon>
        <taxon>Betaproteobacteria</taxon>
        <taxon>Burkholderiales</taxon>
        <taxon>Xylophilus</taxon>
    </lineage>
</organism>